<dbReference type="Proteomes" id="UP001321542">
    <property type="component" value="Chromosome"/>
</dbReference>
<proteinExistence type="predicted"/>
<name>A0ABM7F650_9ACTN</name>
<sequence length="61" mass="6715">MLPGFLTRAVELLLGREDRGRSLHLKAAGASEGPRDSLRGRPLDAGRRPIDTPDGYFLVNR</sequence>
<organism evidence="2 3">
    <name type="scientific">Streptomyces graminofaciens</name>
    <dbReference type="NCBI Taxonomy" id="68212"/>
    <lineage>
        <taxon>Bacteria</taxon>
        <taxon>Bacillati</taxon>
        <taxon>Actinomycetota</taxon>
        <taxon>Actinomycetes</taxon>
        <taxon>Kitasatosporales</taxon>
        <taxon>Streptomycetaceae</taxon>
        <taxon>Streptomyces</taxon>
    </lineage>
</organism>
<evidence type="ECO:0000313" key="2">
    <source>
        <dbReference type="EMBL" id="BBC31287.1"/>
    </source>
</evidence>
<accession>A0ABM7F650</accession>
<protein>
    <submittedName>
        <fullName evidence="2">Uncharacterized protein</fullName>
    </submittedName>
</protein>
<reference evidence="2 3" key="2">
    <citation type="journal article" date="2023" name="ChemBioChem">
        <title>Acyltransferase Domain Exchange between Two Independent Type I Polyketide Synthases in the Same Producer Strain of Macrolide Antibiotics.</title>
        <authorList>
            <person name="Kudo F."/>
            <person name="Kishikawa K."/>
            <person name="Tsuboi K."/>
            <person name="Kido T."/>
            <person name="Usui T."/>
            <person name="Hashimoto J."/>
            <person name="Shin-Ya K."/>
            <person name="Miyanaga A."/>
            <person name="Eguchi T."/>
        </authorList>
    </citation>
    <scope>NUCLEOTIDE SEQUENCE [LARGE SCALE GENOMIC DNA]</scope>
    <source>
        <strain evidence="2 3">A-8890</strain>
    </source>
</reference>
<reference evidence="2 3" key="1">
    <citation type="journal article" date="2010" name="ChemBioChem">
        <title>Cloning and characterization of the biosynthetic gene cluster of 16-membered macrolide antibiotic FD-891: involvement of a dual functional cytochrome P450 monooxygenase catalyzing epoxidation and hydroxylation.</title>
        <authorList>
            <person name="Kudo F."/>
            <person name="Motegi A."/>
            <person name="Mizoue K."/>
            <person name="Eguchi T."/>
        </authorList>
    </citation>
    <scope>NUCLEOTIDE SEQUENCE [LARGE SCALE GENOMIC DNA]</scope>
    <source>
        <strain evidence="2 3">A-8890</strain>
    </source>
</reference>
<gene>
    <name evidence="2" type="ORF">SGFS_025810</name>
</gene>
<keyword evidence="3" id="KW-1185">Reference proteome</keyword>
<evidence type="ECO:0000313" key="3">
    <source>
        <dbReference type="Proteomes" id="UP001321542"/>
    </source>
</evidence>
<dbReference type="EMBL" id="AP018448">
    <property type="protein sequence ID" value="BBC31287.1"/>
    <property type="molecule type" value="Genomic_DNA"/>
</dbReference>
<evidence type="ECO:0000256" key="1">
    <source>
        <dbReference type="SAM" id="MobiDB-lite"/>
    </source>
</evidence>
<feature type="region of interest" description="Disordered" evidence="1">
    <location>
        <begin position="24"/>
        <end position="54"/>
    </location>
</feature>
<feature type="compositionally biased region" description="Basic and acidic residues" evidence="1">
    <location>
        <begin position="33"/>
        <end position="51"/>
    </location>
</feature>